<keyword evidence="4 8" id="KW-0812">Transmembrane</keyword>
<comment type="function">
    <text evidence="8">Subunit of the oligosaccharyl transferase (OST) complex that catalyzes the initial transfer of a defined glycan (Glc(3)Man(9)GlcNAc(2) in eukaryotes) from the lipid carrier dolichol-pyrophosphate to an asparagine residue within an Asn-X-Ser/Thr consensus motif in nascent polypeptide chains, the first step in protein N-glycosylation. N-glycosylation occurs cotranslationally and the complex associates with the Sec61 complex at the channel-forming translocon complex that mediates protein translocation across the endoplasmic reticulum (ER).</text>
</comment>
<comment type="subunit">
    <text evidence="8">Component of the oligosaccharyltransferase (OST) complex.</text>
</comment>
<evidence type="ECO:0000313" key="11">
    <source>
        <dbReference type="EMBL" id="CAE0624810.1"/>
    </source>
</evidence>
<keyword evidence="5 8" id="KW-0256">Endoplasmic reticulum</keyword>
<evidence type="ECO:0000256" key="2">
    <source>
        <dbReference type="ARBA" id="ARBA00004922"/>
    </source>
</evidence>
<dbReference type="PANTHER" id="PTHR10830">
    <property type="entry name" value="DOLICHYL-DIPHOSPHOOLIGOSACCHARIDE--PROTEIN GLYCOSYLTRANSFERASE 48 KDA SUBUNIT"/>
    <property type="match status" value="1"/>
</dbReference>
<organism evidence="11">
    <name type="scientific">Heterosigma akashiwo</name>
    <name type="common">Chromophytic alga</name>
    <name type="synonym">Heterosigma carterae</name>
    <dbReference type="NCBI Taxonomy" id="2829"/>
    <lineage>
        <taxon>Eukaryota</taxon>
        <taxon>Sar</taxon>
        <taxon>Stramenopiles</taxon>
        <taxon>Ochrophyta</taxon>
        <taxon>Raphidophyceae</taxon>
        <taxon>Chattonellales</taxon>
        <taxon>Chattonellaceae</taxon>
        <taxon>Heterosigma</taxon>
    </lineage>
</organism>
<dbReference type="AlphaFoldDB" id="A0A7S3XL48"/>
<comment type="similarity">
    <text evidence="3 8">Belongs to the DDOST 48 kDa subunit family.</text>
</comment>
<dbReference type="UniPathway" id="UPA00378"/>
<gene>
    <name evidence="11" type="ORF">HAKA00212_LOCUS3477</name>
</gene>
<dbReference type="GO" id="GO:0018279">
    <property type="term" value="P:protein N-linked glycosylation via asparagine"/>
    <property type="evidence" value="ECO:0007669"/>
    <property type="project" value="UniProtKB-UniRule"/>
</dbReference>
<dbReference type="Pfam" id="PF03345">
    <property type="entry name" value="OST48_N"/>
    <property type="match status" value="1"/>
</dbReference>
<feature type="domain" description="OST48 middle" evidence="10">
    <location>
        <begin position="286"/>
        <end position="416"/>
    </location>
</feature>
<dbReference type="EMBL" id="HBIU01008619">
    <property type="protein sequence ID" value="CAE0624810.1"/>
    <property type="molecule type" value="Transcribed_RNA"/>
</dbReference>
<name>A0A7S3XL48_HETAK</name>
<evidence type="ECO:0000256" key="4">
    <source>
        <dbReference type="ARBA" id="ARBA00022692"/>
    </source>
</evidence>
<feature type="domain" description="OST48 N-terminal" evidence="9">
    <location>
        <begin position="3"/>
        <end position="239"/>
    </location>
</feature>
<dbReference type="InterPro" id="IPR055457">
    <property type="entry name" value="OST48_N"/>
</dbReference>
<reference evidence="11" key="1">
    <citation type="submission" date="2021-01" db="EMBL/GenBank/DDBJ databases">
        <authorList>
            <person name="Corre E."/>
            <person name="Pelletier E."/>
            <person name="Niang G."/>
            <person name="Scheremetjew M."/>
            <person name="Finn R."/>
            <person name="Kale V."/>
            <person name="Holt S."/>
            <person name="Cochrane G."/>
            <person name="Meng A."/>
            <person name="Brown T."/>
            <person name="Cohen L."/>
        </authorList>
    </citation>
    <scope>NUCLEOTIDE SEQUENCE</scope>
    <source>
        <strain evidence="11">CCMP3107</strain>
    </source>
</reference>
<dbReference type="GO" id="GO:0008250">
    <property type="term" value="C:oligosaccharyltransferase complex"/>
    <property type="evidence" value="ECO:0007669"/>
    <property type="project" value="TreeGrafter"/>
</dbReference>
<evidence type="ECO:0000256" key="1">
    <source>
        <dbReference type="ARBA" id="ARBA00004479"/>
    </source>
</evidence>
<dbReference type="InterPro" id="IPR055459">
    <property type="entry name" value="OST48_MD"/>
</dbReference>
<keyword evidence="6 8" id="KW-1133">Transmembrane helix</keyword>
<evidence type="ECO:0000259" key="10">
    <source>
        <dbReference type="Pfam" id="PF23358"/>
    </source>
</evidence>
<proteinExistence type="inferred from homology"/>
<evidence type="ECO:0000256" key="6">
    <source>
        <dbReference type="ARBA" id="ARBA00022989"/>
    </source>
</evidence>
<evidence type="ECO:0000256" key="7">
    <source>
        <dbReference type="ARBA" id="ARBA00023136"/>
    </source>
</evidence>
<keyword evidence="7 8" id="KW-0472">Membrane</keyword>
<comment type="subcellular location">
    <subcellularLocation>
        <location evidence="8">Endoplasmic reticulum membrane</location>
        <topology evidence="8">Single-pass type I membrane protein</topology>
    </subcellularLocation>
    <subcellularLocation>
        <location evidence="1">Membrane</location>
        <topology evidence="1">Single-pass type I membrane protein</topology>
    </subcellularLocation>
</comment>
<dbReference type="PANTHER" id="PTHR10830:SF0">
    <property type="entry name" value="DOLICHYL-DIPHOSPHOOLIGOSACCHARIDE--PROTEIN GLYCOSYLTRANSFERASE 48 KDA SUBUNIT"/>
    <property type="match status" value="1"/>
</dbReference>
<evidence type="ECO:0000256" key="8">
    <source>
        <dbReference type="RuleBase" id="RU361142"/>
    </source>
</evidence>
<evidence type="ECO:0000256" key="5">
    <source>
        <dbReference type="ARBA" id="ARBA00022824"/>
    </source>
</evidence>
<protein>
    <recommendedName>
        <fullName evidence="8">Dolichyl-diphosphooligosaccharide--protein glycosyltransferase 48 kDa subunit</fullName>
        <shortName evidence="8">Oligosaccharyl transferase 48 kDa subunit</shortName>
    </recommendedName>
</protein>
<comment type="pathway">
    <text evidence="2 8">Protein modification; protein glycosylation.</text>
</comment>
<feature type="transmembrane region" description="Helical" evidence="8">
    <location>
        <begin position="392"/>
        <end position="414"/>
    </location>
</feature>
<dbReference type="InterPro" id="IPR005013">
    <property type="entry name" value="DDOST_48_kDa_subunit"/>
</dbReference>
<evidence type="ECO:0000256" key="3">
    <source>
        <dbReference type="ARBA" id="ARBA00008743"/>
    </source>
</evidence>
<dbReference type="Pfam" id="PF23358">
    <property type="entry name" value="OST48_MD"/>
    <property type="match status" value="1"/>
</dbReference>
<accession>A0A7S3XL48</accession>
<sequence>MKTEDTHSMFLETLKDRGHQITVATAESNDLRLIAFGAPLYDNIILLCPEWEEGGSVKVDDVMGLVEGGANLMVFGDVRMGGATRRVAARAGADFDKEGTQVVDHFSWAEGLGGAAPHTVVRVGPAGVLRNAWVLGPAAAAGELPPVLYRGLGHAVDAQNILAQVALAGGPTTYSAALDAEIESYPENAGRDTALVSAVQARNNARVSVAGSATLCSNRYQLAPGAGNAAFCAALSAWALGERGVLRARGVMHHRADGSAPELLLKEKERADLPPSLFADPEITRNSLVYRVNDDVAYSFAVEVYNGEKWEPFNTDDLQIEFVMLDPYIRKTMTNDGQGGYSTTLKTPDVYGVFKFHVLYRRPGLSVINFDTQVSVRPFKHDEYERFIPAAFPYYAGAFSTMAGFFVFSLFFLYSK</sequence>
<evidence type="ECO:0000259" key="9">
    <source>
        <dbReference type="Pfam" id="PF03345"/>
    </source>
</evidence>